<evidence type="ECO:0000256" key="7">
    <source>
        <dbReference type="ARBA" id="ARBA00023295"/>
    </source>
</evidence>
<dbReference type="InterPro" id="IPR017853">
    <property type="entry name" value="GH"/>
</dbReference>
<dbReference type="Pfam" id="PF00232">
    <property type="entry name" value="Glyco_hydro_1"/>
    <property type="match status" value="1"/>
</dbReference>
<dbReference type="Gene3D" id="3.20.20.80">
    <property type="entry name" value="Glycosidases"/>
    <property type="match status" value="1"/>
</dbReference>
<evidence type="ECO:0000256" key="8">
    <source>
        <dbReference type="ARBA" id="ARBA00023326"/>
    </source>
</evidence>
<dbReference type="Proteomes" id="UP000315369">
    <property type="component" value="Unassembled WGS sequence"/>
</dbReference>
<dbReference type="FunFam" id="3.20.20.80:FF:000004">
    <property type="entry name" value="Beta-glucosidase 6-phospho-beta-glucosidase"/>
    <property type="match status" value="1"/>
</dbReference>
<sequence>MRQFPHDFVWGVATSSYQIEGATDADGRGESIWDRFAATPGKIADGTNGNVACDHYHRWREDVELMRWMGLKAYRFSVAWPRVFPMGRGKVNTAGLDFYSRLVDGLLEVGIEPVVTLYHWDLPQALQDKGGWASRDTVSAFVEYADVMSQKLGDRVSRWITHNEPWCISILGYANGEHAPGIKDWGQALATAHHVLLSHGQAVPVIRANVPRAEVGVTLNLVPAEPASPSKEDQDACRAFDGGFNRWYLDPLYGKGYPRDVIDDHVAEGRLKSDTLPFVRQGDMADIAAPIDFLGVNYYNRGVIRSDRIPEAQNAPRTVHVSPEKTEMDWEVSPHGLTQLLVRLHQDYKPGRLYVTENGAAYGTTPDADGRVRDTKRVHYLRTHLEASLEAIKQGVPLKGYFAWSLLDNFEWAYGYQKRFGMVYVDYATQKRIPKDSAHLYRAVVAQNGLDVELAA</sequence>
<keyword evidence="7 12" id="KW-0326">Glycosidase</keyword>
<comment type="similarity">
    <text evidence="2 12">Belongs to the glycosyl hydrolase 1 family.</text>
</comment>
<keyword evidence="4 12" id="KW-0378">Hydrolase</keyword>
<protein>
    <recommendedName>
        <fullName evidence="3 12">Beta-glucosidase</fullName>
        <ecNumber evidence="3 12">3.2.1.21</ecNumber>
    </recommendedName>
</protein>
<evidence type="ECO:0000313" key="13">
    <source>
        <dbReference type="EMBL" id="TQF13873.1"/>
    </source>
</evidence>
<dbReference type="InterPro" id="IPR017736">
    <property type="entry name" value="Glyco_hydro_1_beta-glucosidase"/>
</dbReference>
<dbReference type="NCBIfam" id="TIGR03356">
    <property type="entry name" value="BGL"/>
    <property type="match status" value="1"/>
</dbReference>
<evidence type="ECO:0000256" key="1">
    <source>
        <dbReference type="ARBA" id="ARBA00000448"/>
    </source>
</evidence>
<dbReference type="InterPro" id="IPR018120">
    <property type="entry name" value="Glyco_hydro_1_AS"/>
</dbReference>
<organism evidence="13 14">
    <name type="scientific">Myxococcus llanfairpwllgwyngyllgogerychwyrndrobwllllantysiliogogogochensis</name>
    <dbReference type="NCBI Taxonomy" id="2590453"/>
    <lineage>
        <taxon>Bacteria</taxon>
        <taxon>Pseudomonadati</taxon>
        <taxon>Myxococcota</taxon>
        <taxon>Myxococcia</taxon>
        <taxon>Myxococcales</taxon>
        <taxon>Cystobacterineae</taxon>
        <taxon>Myxococcaceae</taxon>
        <taxon>Myxococcus</taxon>
    </lineage>
</organism>
<comment type="caution">
    <text evidence="13">The sequence shown here is derived from an EMBL/GenBank/DDBJ whole genome shotgun (WGS) entry which is preliminary data.</text>
</comment>
<dbReference type="RefSeq" id="WP_141644426.1">
    <property type="nucleotide sequence ID" value="NZ_VIFM01000085.1"/>
</dbReference>
<dbReference type="EMBL" id="VIFM01000085">
    <property type="protein sequence ID" value="TQF13873.1"/>
    <property type="molecule type" value="Genomic_DNA"/>
</dbReference>
<evidence type="ECO:0000256" key="2">
    <source>
        <dbReference type="ARBA" id="ARBA00010838"/>
    </source>
</evidence>
<dbReference type="AlphaFoldDB" id="A0A540WXZ6"/>
<reference evidence="13 14" key="1">
    <citation type="submission" date="2019-06" db="EMBL/GenBank/DDBJ databases">
        <authorList>
            <person name="Livingstone P."/>
            <person name="Whitworth D."/>
        </authorList>
    </citation>
    <scope>NUCLEOTIDE SEQUENCE [LARGE SCALE GENOMIC DNA]</scope>
    <source>
        <strain evidence="13 14">AM401</strain>
    </source>
</reference>
<gene>
    <name evidence="13" type="ORF">FJV41_21650</name>
</gene>
<evidence type="ECO:0000256" key="5">
    <source>
        <dbReference type="ARBA" id="ARBA00023001"/>
    </source>
</evidence>
<dbReference type="PROSITE" id="PS00653">
    <property type="entry name" value="GLYCOSYL_HYDROL_F1_2"/>
    <property type="match status" value="1"/>
</dbReference>
<dbReference type="PANTHER" id="PTHR10353:SF36">
    <property type="entry name" value="LP05116P"/>
    <property type="match status" value="1"/>
</dbReference>
<dbReference type="GO" id="GO:0008422">
    <property type="term" value="F:beta-glucosidase activity"/>
    <property type="evidence" value="ECO:0007669"/>
    <property type="project" value="UniProtKB-EC"/>
</dbReference>
<feature type="binding site" evidence="10">
    <location>
        <position position="299"/>
    </location>
    <ligand>
        <name>substrate</name>
    </ligand>
</feature>
<accession>A0A540WXZ6</accession>
<dbReference type="GO" id="GO:0005829">
    <property type="term" value="C:cytosol"/>
    <property type="evidence" value="ECO:0007669"/>
    <property type="project" value="TreeGrafter"/>
</dbReference>
<dbReference type="EC" id="3.2.1.21" evidence="3 12"/>
<feature type="active site" description="Proton donor" evidence="9">
    <location>
        <position position="164"/>
    </location>
</feature>
<dbReference type="PROSITE" id="PS00572">
    <property type="entry name" value="GLYCOSYL_HYDROL_F1_1"/>
    <property type="match status" value="1"/>
</dbReference>
<keyword evidence="5" id="KW-0136">Cellulose degradation</keyword>
<evidence type="ECO:0000313" key="14">
    <source>
        <dbReference type="Proteomes" id="UP000315369"/>
    </source>
</evidence>
<dbReference type="PRINTS" id="PR00131">
    <property type="entry name" value="GLHYDRLASE1"/>
</dbReference>
<evidence type="ECO:0000256" key="6">
    <source>
        <dbReference type="ARBA" id="ARBA00023277"/>
    </source>
</evidence>
<proteinExistence type="inferred from homology"/>
<feature type="binding site" evidence="10">
    <location>
        <position position="404"/>
    </location>
    <ligand>
        <name>substrate</name>
    </ligand>
</feature>
<evidence type="ECO:0000256" key="10">
    <source>
        <dbReference type="PIRSR" id="PIRSR617736-2"/>
    </source>
</evidence>
<keyword evidence="6" id="KW-0119">Carbohydrate metabolism</keyword>
<feature type="binding site" evidence="10">
    <location>
        <begin position="411"/>
        <end position="412"/>
    </location>
    <ligand>
        <name>substrate</name>
    </ligand>
</feature>
<evidence type="ECO:0000256" key="11">
    <source>
        <dbReference type="PROSITE-ProRule" id="PRU10055"/>
    </source>
</evidence>
<feature type="binding site" evidence="10">
    <location>
        <position position="18"/>
    </location>
    <ligand>
        <name>substrate</name>
    </ligand>
</feature>
<evidence type="ECO:0000256" key="12">
    <source>
        <dbReference type="RuleBase" id="RU361175"/>
    </source>
</evidence>
<dbReference type="SUPFAM" id="SSF51445">
    <property type="entry name" value="(Trans)glycosidases"/>
    <property type="match status" value="1"/>
</dbReference>
<evidence type="ECO:0000256" key="9">
    <source>
        <dbReference type="PIRSR" id="PIRSR617736-1"/>
    </source>
</evidence>
<name>A0A540WXZ6_9BACT</name>
<dbReference type="PANTHER" id="PTHR10353">
    <property type="entry name" value="GLYCOSYL HYDROLASE"/>
    <property type="match status" value="1"/>
</dbReference>
<feature type="binding site" evidence="10">
    <location>
        <position position="119"/>
    </location>
    <ligand>
        <name>substrate</name>
    </ligand>
</feature>
<feature type="active site" description="Nucleophile" evidence="9 11">
    <location>
        <position position="357"/>
    </location>
</feature>
<evidence type="ECO:0000256" key="3">
    <source>
        <dbReference type="ARBA" id="ARBA00012744"/>
    </source>
</evidence>
<dbReference type="InterPro" id="IPR001360">
    <property type="entry name" value="Glyco_hydro_1"/>
</dbReference>
<comment type="catalytic activity">
    <reaction evidence="1 12">
        <text>Hydrolysis of terminal, non-reducing beta-D-glucosyl residues with release of beta-D-glucose.</text>
        <dbReference type="EC" id="3.2.1.21"/>
    </reaction>
</comment>
<evidence type="ECO:0000256" key="4">
    <source>
        <dbReference type="ARBA" id="ARBA00022801"/>
    </source>
</evidence>
<keyword evidence="8" id="KW-0624">Polysaccharide degradation</keyword>
<dbReference type="GO" id="GO:0030245">
    <property type="term" value="P:cellulose catabolic process"/>
    <property type="evidence" value="ECO:0007669"/>
    <property type="project" value="UniProtKB-KW"/>
</dbReference>
<dbReference type="OrthoDB" id="9765195at2"/>
<keyword evidence="14" id="KW-1185">Reference proteome</keyword>
<dbReference type="InterPro" id="IPR033132">
    <property type="entry name" value="GH_1_N_CS"/>
</dbReference>
<feature type="binding site" evidence="10">
    <location>
        <position position="163"/>
    </location>
    <ligand>
        <name>substrate</name>
    </ligand>
</feature>